<feature type="transmembrane region" description="Helical" evidence="1">
    <location>
        <begin position="217"/>
        <end position="236"/>
    </location>
</feature>
<organism evidence="3 4">
    <name type="scientific">Ruegeria haliotis</name>
    <dbReference type="NCBI Taxonomy" id="2747601"/>
    <lineage>
        <taxon>Bacteria</taxon>
        <taxon>Pseudomonadati</taxon>
        <taxon>Pseudomonadota</taxon>
        <taxon>Alphaproteobacteria</taxon>
        <taxon>Rhodobacterales</taxon>
        <taxon>Roseobacteraceae</taxon>
        <taxon>Ruegeria</taxon>
    </lineage>
</organism>
<name>A0ABX2PWP0_9RHOB</name>
<feature type="transmembrane region" description="Helical" evidence="1">
    <location>
        <begin position="153"/>
        <end position="173"/>
    </location>
</feature>
<protein>
    <submittedName>
        <fullName evidence="3">DMT family transporter</fullName>
    </submittedName>
</protein>
<feature type="domain" description="EamA" evidence="2">
    <location>
        <begin position="12"/>
        <end position="143"/>
    </location>
</feature>
<dbReference type="Pfam" id="PF00892">
    <property type="entry name" value="EamA"/>
    <property type="match status" value="1"/>
</dbReference>
<feature type="non-terminal residue" evidence="3">
    <location>
        <position position="262"/>
    </location>
</feature>
<feature type="transmembrane region" description="Helical" evidence="1">
    <location>
        <begin position="99"/>
        <end position="118"/>
    </location>
</feature>
<feature type="transmembrane region" description="Helical" evidence="1">
    <location>
        <begin position="185"/>
        <end position="205"/>
    </location>
</feature>
<dbReference type="SUPFAM" id="SSF103481">
    <property type="entry name" value="Multidrug resistance efflux transporter EmrE"/>
    <property type="match status" value="1"/>
</dbReference>
<feature type="transmembrane region" description="Helical" evidence="1">
    <location>
        <begin position="41"/>
        <end position="60"/>
    </location>
</feature>
<comment type="caution">
    <text evidence="3">The sequence shown here is derived from an EMBL/GenBank/DDBJ whole genome shotgun (WGS) entry which is preliminary data.</text>
</comment>
<sequence>MPHFVRTLPPTVLIIVIGALVGVSFTLTKLVAIAGTPPQLALFWQLLVASLVLFPIMVSFGKRPLLRRRYLLYYLGAGFLGISGPALVGYMVLSYVSTGFYSALVTLSPLFTFGITALVERQMLPRHRLVGILIGLAGISLATYNGFDLSAVAPHWIAVAIAGPLLLAMGNVFRSRIYPSGGDPMTLATGTLVLQLFLIGLPILISGQIASNTMPSPGTIVAITGIGLITAFSYVLTFEVQRRTDGVGFAQVGYFATLFGIA</sequence>
<reference evidence="3 4" key="1">
    <citation type="submission" date="2020-06" db="EMBL/GenBank/DDBJ databases">
        <authorList>
            <person name="Cao W.R."/>
        </authorList>
    </citation>
    <scope>NUCLEOTIDE SEQUENCE [LARGE SCALE GENOMIC DNA]</scope>
    <source>
        <strain evidence="3 4">B1Z28</strain>
    </source>
</reference>
<feature type="transmembrane region" description="Helical" evidence="1">
    <location>
        <begin position="130"/>
        <end position="147"/>
    </location>
</feature>
<dbReference type="InterPro" id="IPR037185">
    <property type="entry name" value="EmrE-like"/>
</dbReference>
<evidence type="ECO:0000313" key="3">
    <source>
        <dbReference type="EMBL" id="NVO58629.1"/>
    </source>
</evidence>
<dbReference type="EMBL" id="JABXWT010000037">
    <property type="protein sequence ID" value="NVO58629.1"/>
    <property type="molecule type" value="Genomic_DNA"/>
</dbReference>
<feature type="transmembrane region" description="Helical" evidence="1">
    <location>
        <begin position="12"/>
        <end position="35"/>
    </location>
</feature>
<dbReference type="RefSeq" id="WP_176867669.1">
    <property type="nucleotide sequence ID" value="NZ_JABXWT010000037.1"/>
</dbReference>
<accession>A0ABX2PWP0</accession>
<keyword evidence="4" id="KW-1185">Reference proteome</keyword>
<keyword evidence="1" id="KW-0812">Transmembrane</keyword>
<proteinExistence type="predicted"/>
<evidence type="ECO:0000259" key="2">
    <source>
        <dbReference type="Pfam" id="PF00892"/>
    </source>
</evidence>
<evidence type="ECO:0000256" key="1">
    <source>
        <dbReference type="SAM" id="Phobius"/>
    </source>
</evidence>
<keyword evidence="1" id="KW-1133">Transmembrane helix</keyword>
<dbReference type="Proteomes" id="UP000630805">
    <property type="component" value="Unassembled WGS sequence"/>
</dbReference>
<keyword evidence="1" id="KW-0472">Membrane</keyword>
<feature type="transmembrane region" description="Helical" evidence="1">
    <location>
        <begin position="72"/>
        <end position="93"/>
    </location>
</feature>
<dbReference type="InterPro" id="IPR000620">
    <property type="entry name" value="EamA_dom"/>
</dbReference>
<evidence type="ECO:0000313" key="4">
    <source>
        <dbReference type="Proteomes" id="UP000630805"/>
    </source>
</evidence>
<gene>
    <name evidence="3" type="ORF">HW561_22900</name>
</gene>